<proteinExistence type="inferred from homology"/>
<dbReference type="InterPro" id="IPR044911">
    <property type="entry name" value="V-type_ATPase_csu/dsu_dom_3"/>
</dbReference>
<dbReference type="Proteomes" id="UP000886070">
    <property type="component" value="Unassembled WGS sequence"/>
</dbReference>
<accession>A0A7V5I0C3</accession>
<evidence type="ECO:0000256" key="3">
    <source>
        <dbReference type="ARBA" id="ARBA00023065"/>
    </source>
</evidence>
<evidence type="ECO:0000256" key="2">
    <source>
        <dbReference type="ARBA" id="ARBA00022448"/>
    </source>
</evidence>
<reference evidence="4" key="1">
    <citation type="journal article" date="2020" name="mSystems">
        <title>Genome- and Community-Level Interaction Insights into Carbon Utilization and Element Cycling Functions of Hydrothermarchaeota in Hydrothermal Sediment.</title>
        <authorList>
            <person name="Zhou Z."/>
            <person name="Liu Y."/>
            <person name="Xu W."/>
            <person name="Pan J."/>
            <person name="Luo Z.H."/>
            <person name="Li M."/>
        </authorList>
    </citation>
    <scope>NUCLEOTIDE SEQUENCE [LARGE SCALE GENOMIC DNA]</scope>
    <source>
        <strain evidence="4">HyVt-92</strain>
    </source>
</reference>
<keyword evidence="2" id="KW-0813">Transport</keyword>
<evidence type="ECO:0000313" key="4">
    <source>
        <dbReference type="EMBL" id="HHF98751.1"/>
    </source>
</evidence>
<dbReference type="InterPro" id="IPR050873">
    <property type="entry name" value="V-ATPase_V0D/AC39_subunit"/>
</dbReference>
<dbReference type="GO" id="GO:0046961">
    <property type="term" value="F:proton-transporting ATPase activity, rotational mechanism"/>
    <property type="evidence" value="ECO:0007669"/>
    <property type="project" value="InterPro"/>
</dbReference>
<feature type="non-terminal residue" evidence="4">
    <location>
        <position position="1"/>
    </location>
</feature>
<dbReference type="PANTHER" id="PTHR38682">
    <property type="entry name" value="V-TYPE ATP SYNTHASE SUBUNIT C"/>
    <property type="match status" value="1"/>
</dbReference>
<dbReference type="InterPro" id="IPR036079">
    <property type="entry name" value="ATPase_csu/dsu_sf"/>
</dbReference>
<dbReference type="InterPro" id="IPR002843">
    <property type="entry name" value="ATPase_V0-cplx_csu/dsu"/>
</dbReference>
<dbReference type="SUPFAM" id="SSF103486">
    <property type="entry name" value="V-type ATP synthase subunit C"/>
    <property type="match status" value="1"/>
</dbReference>
<gene>
    <name evidence="4" type="ORF">ENL39_04625</name>
</gene>
<dbReference type="AlphaFoldDB" id="A0A7V5I0C3"/>
<sequence length="251" mass="29540">FWIEQDFHNLKVMLKLYLQKKLSQEVDKIDYLSTSGVLSPEVLLKAIAKQDFFFLPSFLKDILEEALSLAERGLSSRELDLFLDKLYFIRFYSELERYGDSFLKKLGEIMADVLNIKNFIRIKLWRREREEERRILEEVIIDKGSFEKKVIVEFAGESLETFLGILKGTDYISLFQKALGEWKEKNSLFTLDSLAQELILNFTRIGFYVTFGREPLINYIMHKKVEIKKIRSILRAKKLFLSPSQIGEISL</sequence>
<evidence type="ECO:0000256" key="1">
    <source>
        <dbReference type="ARBA" id="ARBA00006709"/>
    </source>
</evidence>
<dbReference type="InterPro" id="IPR035067">
    <property type="entry name" value="V-type_ATPase_csu/dsu"/>
</dbReference>
<protein>
    <recommendedName>
        <fullName evidence="5">V-type ATP synthase subunit C</fullName>
    </recommendedName>
</protein>
<comment type="similarity">
    <text evidence="1">Belongs to the V-ATPase V0D/AC39 subunit family.</text>
</comment>
<dbReference type="PANTHER" id="PTHR38682:SF1">
    <property type="entry name" value="V-TYPE ATP SYNTHASE SUBUNIT C"/>
    <property type="match status" value="1"/>
</dbReference>
<comment type="caution">
    <text evidence="4">The sequence shown here is derived from an EMBL/GenBank/DDBJ whole genome shotgun (WGS) entry which is preliminary data.</text>
</comment>
<evidence type="ECO:0008006" key="5">
    <source>
        <dbReference type="Google" id="ProtNLM"/>
    </source>
</evidence>
<keyword evidence="3" id="KW-0406">Ion transport</keyword>
<name>A0A7V5I0C3_UNCAE</name>
<dbReference type="Gene3D" id="1.20.1690.10">
    <property type="entry name" value="V-type ATP synthase subunit C domain"/>
    <property type="match status" value="1"/>
</dbReference>
<dbReference type="EMBL" id="DRTT01000129">
    <property type="protein sequence ID" value="HHF98751.1"/>
    <property type="molecule type" value="Genomic_DNA"/>
</dbReference>
<dbReference type="Gene3D" id="1.10.132.50">
    <property type="entry name" value="ATP synthase (C/AC39) subunit, domain 3"/>
    <property type="match status" value="1"/>
</dbReference>
<organism evidence="4">
    <name type="scientific">Aerophobetes bacterium</name>
    <dbReference type="NCBI Taxonomy" id="2030807"/>
    <lineage>
        <taxon>Bacteria</taxon>
        <taxon>Candidatus Aerophobota</taxon>
    </lineage>
</organism>
<dbReference type="Pfam" id="PF01992">
    <property type="entry name" value="vATP-synt_AC39"/>
    <property type="match status" value="1"/>
</dbReference>